<protein>
    <submittedName>
        <fullName evidence="2">Uncharacterized protein</fullName>
    </submittedName>
</protein>
<dbReference type="EMBL" id="WHWB01034782">
    <property type="protein sequence ID" value="KAJ7404273.1"/>
    <property type="molecule type" value="Genomic_DNA"/>
</dbReference>
<organism evidence="2 3">
    <name type="scientific">Willisornis vidua</name>
    <name type="common">Xingu scale-backed antbird</name>
    <dbReference type="NCBI Taxonomy" id="1566151"/>
    <lineage>
        <taxon>Eukaryota</taxon>
        <taxon>Metazoa</taxon>
        <taxon>Chordata</taxon>
        <taxon>Craniata</taxon>
        <taxon>Vertebrata</taxon>
        <taxon>Euteleostomi</taxon>
        <taxon>Archelosauria</taxon>
        <taxon>Archosauria</taxon>
        <taxon>Dinosauria</taxon>
        <taxon>Saurischia</taxon>
        <taxon>Theropoda</taxon>
        <taxon>Coelurosauria</taxon>
        <taxon>Aves</taxon>
        <taxon>Neognathae</taxon>
        <taxon>Neoaves</taxon>
        <taxon>Telluraves</taxon>
        <taxon>Australaves</taxon>
        <taxon>Passeriformes</taxon>
        <taxon>Thamnophilidae</taxon>
        <taxon>Willisornis</taxon>
    </lineage>
</organism>
<gene>
    <name evidence="2" type="ORF">WISP_146562</name>
</gene>
<proteinExistence type="predicted"/>
<evidence type="ECO:0000256" key="1">
    <source>
        <dbReference type="SAM" id="MobiDB-lite"/>
    </source>
</evidence>
<comment type="caution">
    <text evidence="2">The sequence shown here is derived from an EMBL/GenBank/DDBJ whole genome shotgun (WGS) entry which is preliminary data.</text>
</comment>
<name>A0ABQ9CQV0_9PASS</name>
<evidence type="ECO:0000313" key="3">
    <source>
        <dbReference type="Proteomes" id="UP001145742"/>
    </source>
</evidence>
<reference evidence="2" key="1">
    <citation type="submission" date="2019-10" db="EMBL/GenBank/DDBJ databases">
        <authorList>
            <person name="Soares A.E.R."/>
            <person name="Aleixo A."/>
            <person name="Schneider P."/>
            <person name="Miyaki C.Y."/>
            <person name="Schneider M.P."/>
            <person name="Mello C."/>
            <person name="Vasconcelos A.T.R."/>
        </authorList>
    </citation>
    <scope>NUCLEOTIDE SEQUENCE</scope>
    <source>
        <tissue evidence="2">Muscle</tissue>
    </source>
</reference>
<sequence>MRKPETPTTDHILSPLFLLFRASYWTDDLISGAWGRGSHISENEGKQEKKGRLEDTHPEESDKLGDKIHGLIWAIHLVDEGKVVNVSTWTLLKPFALFPAALPWRNWLFMAQFWAFYYKKNIEMLEHAQTLSMQLVKGLEHKPYEKQPRELGLFSLEKRSFRGDFIALYNYLKGGCSQVLGLLAAIILSYLCQWLCGALKLVHVHGELQHVKKTPGHMQTLHP</sequence>
<dbReference type="Proteomes" id="UP001145742">
    <property type="component" value="Unassembled WGS sequence"/>
</dbReference>
<feature type="region of interest" description="Disordered" evidence="1">
    <location>
        <begin position="40"/>
        <end position="61"/>
    </location>
</feature>
<evidence type="ECO:0000313" key="2">
    <source>
        <dbReference type="EMBL" id="KAJ7404273.1"/>
    </source>
</evidence>
<keyword evidence="3" id="KW-1185">Reference proteome</keyword>
<accession>A0ABQ9CQV0</accession>